<dbReference type="PROSITE" id="PS50104">
    <property type="entry name" value="TIR"/>
    <property type="match status" value="1"/>
</dbReference>
<evidence type="ECO:0000313" key="6">
    <source>
        <dbReference type="RefSeq" id="XP_030513692.1"/>
    </source>
</evidence>
<dbReference type="GO" id="GO:0007165">
    <property type="term" value="P:signal transduction"/>
    <property type="evidence" value="ECO:0007669"/>
    <property type="project" value="InterPro"/>
</dbReference>
<dbReference type="Pfam" id="PF00931">
    <property type="entry name" value="NB-ARC"/>
    <property type="match status" value="1"/>
</dbReference>
<dbReference type="SUPFAM" id="SSF52047">
    <property type="entry name" value="RNI-like"/>
    <property type="match status" value="1"/>
</dbReference>
<keyword evidence="5" id="KW-1185">Reference proteome</keyword>
<dbReference type="InterPro" id="IPR044974">
    <property type="entry name" value="Disease_R_plants"/>
</dbReference>
<dbReference type="Pfam" id="PF23598">
    <property type="entry name" value="LRR_14"/>
    <property type="match status" value="1"/>
</dbReference>
<dbReference type="Gene3D" id="3.40.50.10140">
    <property type="entry name" value="Toll/interleukin-1 receptor homology (TIR) domain"/>
    <property type="match status" value="1"/>
</dbReference>
<reference evidence="6" key="2">
    <citation type="submission" date="2025-08" db="UniProtKB">
        <authorList>
            <consortium name="RefSeq"/>
        </authorList>
    </citation>
    <scope>IDENTIFICATION</scope>
    <source>
        <tissue evidence="6">Leaf</tissue>
    </source>
</reference>
<keyword evidence="1" id="KW-0433">Leucine-rich repeat</keyword>
<dbReference type="Proteomes" id="UP000827889">
    <property type="component" value="Chromosome 1"/>
</dbReference>
<dbReference type="InterPro" id="IPR042197">
    <property type="entry name" value="Apaf_helical"/>
</dbReference>
<dbReference type="SUPFAM" id="SSF52200">
    <property type="entry name" value="Toll/Interleukin receptor TIR domain"/>
    <property type="match status" value="1"/>
</dbReference>
<evidence type="ECO:0000256" key="2">
    <source>
        <dbReference type="ARBA" id="ARBA00022737"/>
    </source>
</evidence>
<organism evidence="5 6">
    <name type="scientific">Rhodamnia argentea</name>
    <dbReference type="NCBI Taxonomy" id="178133"/>
    <lineage>
        <taxon>Eukaryota</taxon>
        <taxon>Viridiplantae</taxon>
        <taxon>Streptophyta</taxon>
        <taxon>Embryophyta</taxon>
        <taxon>Tracheophyta</taxon>
        <taxon>Spermatophyta</taxon>
        <taxon>Magnoliopsida</taxon>
        <taxon>eudicotyledons</taxon>
        <taxon>Gunneridae</taxon>
        <taxon>Pentapetalae</taxon>
        <taxon>rosids</taxon>
        <taxon>malvids</taxon>
        <taxon>Myrtales</taxon>
        <taxon>Myrtaceae</taxon>
        <taxon>Myrtoideae</taxon>
        <taxon>Myrteae</taxon>
        <taxon>Australasian group</taxon>
        <taxon>Rhodamnia</taxon>
    </lineage>
</organism>
<protein>
    <submittedName>
        <fullName evidence="6">Disease resistance protein RUN1-like</fullName>
    </submittedName>
</protein>
<feature type="domain" description="TIR" evidence="4">
    <location>
        <begin position="33"/>
        <end position="187"/>
    </location>
</feature>
<evidence type="ECO:0000313" key="5">
    <source>
        <dbReference type="Proteomes" id="UP000827889"/>
    </source>
</evidence>
<keyword evidence="3" id="KW-0611">Plant defense</keyword>
<dbReference type="Gene3D" id="3.80.10.10">
    <property type="entry name" value="Ribonuclease Inhibitor"/>
    <property type="match status" value="3"/>
</dbReference>
<dbReference type="InterPro" id="IPR032675">
    <property type="entry name" value="LRR_dom_sf"/>
</dbReference>
<name>A0A8B8MUD1_9MYRT</name>
<dbReference type="Gene3D" id="1.10.8.430">
    <property type="entry name" value="Helical domain of apoptotic protease-activating factors"/>
    <property type="match status" value="1"/>
</dbReference>
<dbReference type="Pfam" id="PF01582">
    <property type="entry name" value="TIR"/>
    <property type="match status" value="1"/>
</dbReference>
<dbReference type="InterPro" id="IPR035897">
    <property type="entry name" value="Toll_tir_struct_dom_sf"/>
</dbReference>
<proteinExistence type="predicted"/>
<dbReference type="PANTHER" id="PTHR11017">
    <property type="entry name" value="LEUCINE-RICH REPEAT-CONTAINING PROTEIN"/>
    <property type="match status" value="1"/>
</dbReference>
<dbReference type="RefSeq" id="XP_030513692.1">
    <property type="nucleotide sequence ID" value="XM_030657832.2"/>
</dbReference>
<dbReference type="InterPro" id="IPR055414">
    <property type="entry name" value="LRR_R13L4/SHOC2-like"/>
</dbReference>
<dbReference type="InterPro" id="IPR003591">
    <property type="entry name" value="Leu-rich_rpt_typical-subtyp"/>
</dbReference>
<dbReference type="OrthoDB" id="1711136at2759"/>
<dbReference type="SMART" id="SM00369">
    <property type="entry name" value="LRR_TYP"/>
    <property type="match status" value="3"/>
</dbReference>
<dbReference type="InterPro" id="IPR002182">
    <property type="entry name" value="NB-ARC"/>
</dbReference>
<dbReference type="PANTHER" id="PTHR11017:SF570">
    <property type="entry name" value="DISEASE RESISTANCE PROTEIN (TIR-NBS CLASS)-RELATED"/>
    <property type="match status" value="1"/>
</dbReference>
<dbReference type="GO" id="GO:0006952">
    <property type="term" value="P:defense response"/>
    <property type="evidence" value="ECO:0007669"/>
    <property type="project" value="UniProtKB-KW"/>
</dbReference>
<dbReference type="InterPro" id="IPR027417">
    <property type="entry name" value="P-loop_NTPase"/>
</dbReference>
<sequence>MAALVFGRSVAALVAPVIVSVIAYKHLNKKKASNYDVFLSFCDDDAPKSFADRLYNGLAAAGICVFRDDDWPRPREKIGPDLVQAIKNSKISLPILSPKYASSRRCLDELVQIMECRNDSSGHIVLPVFYGAERRELHGFGQKLPDERKRQAVMEFSSLKGWESQKVANGNEEQLVKLVVRKVLIELKKALEPVISENSVGIKSPMKDIMEFVDNSHGSTLFIGIHGRGGVGKTTLARVIYNKLSSQFDHCSFIADVGESCKCNGVENLQSQLISDILKEENRVYDKDEGISFISSRFKDKKVLVLLDDVNANHQLQALAGERNWFALGSRIIITTRNKSILDCAKVDYEYKHKEMDEDEAKILFSRHAFRRDSPPSEFLALSDLVVSIIRRFPLTLEVLGSYFCGKSQASWIHTIRSLENLRETGIKQILRIIYEALECEQKKTFLDIACFLVGSDSRIASCMWDAGDFNLVVEIEELIFMSLIKIGDNHELRMHDELRDLGRGIVREGYCNEPDNGRRLWDYEEALKVLEGSKGIENIRALSLDKGNSKETVDIDSSERITDQGSQIYTNEQFKNLPSLQFLHVSAATFMGDFNETFSKLRWLRWERCPQTLKAKNFGVKELAVLDLSRSMIADSWQGWSSIRSAKMLKVLNLTGCRSLKSTFFLSDFKNLEILILRNCDKLGKIDSSIGDLENLVSLDLSGCLLLDELPVGVGNSKGLKELLLDQTQIREIPSFIGSLRKLEMLSAKECKSLARLPDSICHLVNLSTIVLSDCLAPLPDGIWSLVKLRRLSLQNCCQLRLIHVSIGKLESLTELVLTDTSIMELPESIENLQNLEILNISGAAIRKLPSAIGKLRKLRELDASWCITLSEVTSSIYDLSSLQRFDLLGCLELQSLPKLPSNLTVVGVTCKSAELPSFSHLIRLKQLRLHNCKSLICIPELPSTLLELEVSGCEALQFLTPLKAVKDFKVSLKRLDIIRCKSVGKLDLSQLNHLRVLYALDCKNILEIGGLDRLSCLESLTIQGADSTELDKPFSAVRKRAYCLTH</sequence>
<evidence type="ECO:0000259" key="4">
    <source>
        <dbReference type="PROSITE" id="PS50104"/>
    </source>
</evidence>
<dbReference type="PRINTS" id="PR00364">
    <property type="entry name" value="DISEASERSIST"/>
</dbReference>
<dbReference type="SUPFAM" id="SSF52058">
    <property type="entry name" value="L domain-like"/>
    <property type="match status" value="2"/>
</dbReference>
<dbReference type="GO" id="GO:0043531">
    <property type="term" value="F:ADP binding"/>
    <property type="evidence" value="ECO:0007669"/>
    <property type="project" value="InterPro"/>
</dbReference>
<reference evidence="5" key="1">
    <citation type="submission" date="2025-05" db="UniProtKB">
        <authorList>
            <consortium name="RefSeq"/>
        </authorList>
    </citation>
    <scope>NUCLEOTIDE SEQUENCE [LARGE SCALE GENOMIC DNA]</scope>
</reference>
<dbReference type="InterPro" id="IPR036390">
    <property type="entry name" value="WH_DNA-bd_sf"/>
</dbReference>
<dbReference type="InterPro" id="IPR000157">
    <property type="entry name" value="TIR_dom"/>
</dbReference>
<dbReference type="InterPro" id="IPR058192">
    <property type="entry name" value="WHD_ROQ1-like"/>
</dbReference>
<dbReference type="Pfam" id="PF23282">
    <property type="entry name" value="WHD_ROQ1"/>
    <property type="match status" value="1"/>
</dbReference>
<evidence type="ECO:0000256" key="3">
    <source>
        <dbReference type="ARBA" id="ARBA00022821"/>
    </source>
</evidence>
<evidence type="ECO:0000256" key="1">
    <source>
        <dbReference type="ARBA" id="ARBA00022614"/>
    </source>
</evidence>
<dbReference type="KEGG" id="rarg:115727592"/>
<dbReference type="SMART" id="SM00255">
    <property type="entry name" value="TIR"/>
    <property type="match status" value="1"/>
</dbReference>
<dbReference type="GO" id="GO:0051707">
    <property type="term" value="P:response to other organism"/>
    <property type="evidence" value="ECO:0007669"/>
    <property type="project" value="UniProtKB-ARBA"/>
</dbReference>
<gene>
    <name evidence="6" type="primary">LOC115727592</name>
</gene>
<keyword evidence="2" id="KW-0677">Repeat</keyword>
<accession>A0A8B8MUD1</accession>
<dbReference type="AlphaFoldDB" id="A0A8B8MUD1"/>
<dbReference type="SUPFAM" id="SSF46785">
    <property type="entry name" value="Winged helix' DNA-binding domain"/>
    <property type="match status" value="1"/>
</dbReference>
<dbReference type="SUPFAM" id="SSF52540">
    <property type="entry name" value="P-loop containing nucleoside triphosphate hydrolases"/>
    <property type="match status" value="1"/>
</dbReference>
<dbReference type="GeneID" id="115727592"/>
<dbReference type="Gene3D" id="3.40.50.300">
    <property type="entry name" value="P-loop containing nucleotide triphosphate hydrolases"/>
    <property type="match status" value="1"/>
</dbReference>